<evidence type="ECO:0008006" key="3">
    <source>
        <dbReference type="Google" id="ProtNLM"/>
    </source>
</evidence>
<accession>A0AAW9CND2</accession>
<gene>
    <name evidence="1" type="ORF">C7S16_4518</name>
</gene>
<dbReference type="AlphaFoldDB" id="A0AAW9CND2"/>
<organism evidence="1 2">
    <name type="scientific">Burkholderia thailandensis</name>
    <dbReference type="NCBI Taxonomy" id="57975"/>
    <lineage>
        <taxon>Bacteria</taxon>
        <taxon>Pseudomonadati</taxon>
        <taxon>Pseudomonadota</taxon>
        <taxon>Betaproteobacteria</taxon>
        <taxon>Burkholderiales</taxon>
        <taxon>Burkholderiaceae</taxon>
        <taxon>Burkholderia</taxon>
        <taxon>pseudomallei group</taxon>
    </lineage>
</organism>
<name>A0AAW9CND2_BURTH</name>
<proteinExistence type="predicted"/>
<dbReference type="EMBL" id="QXCT01000001">
    <property type="protein sequence ID" value="MDW9251286.1"/>
    <property type="molecule type" value="Genomic_DNA"/>
</dbReference>
<evidence type="ECO:0000313" key="1">
    <source>
        <dbReference type="EMBL" id="MDW9251286.1"/>
    </source>
</evidence>
<reference evidence="1" key="1">
    <citation type="submission" date="2018-08" db="EMBL/GenBank/DDBJ databases">
        <title>Identification of Burkholderia cepacia strains that express a Burkholderia pseudomallei-like capsular polysaccharide.</title>
        <authorList>
            <person name="Burtnick M.N."/>
            <person name="Vongsouvath M."/>
            <person name="Newton P."/>
            <person name="Wuthiekanun V."/>
            <person name="Limmathurotsakul D."/>
            <person name="Brett P.J."/>
            <person name="Chantratita N."/>
            <person name="Dance D.A."/>
        </authorList>
    </citation>
    <scope>NUCLEOTIDE SEQUENCE</scope>
    <source>
        <strain evidence="1">SBXCC001</strain>
    </source>
</reference>
<comment type="caution">
    <text evidence="1">The sequence shown here is derived from an EMBL/GenBank/DDBJ whole genome shotgun (WGS) entry which is preliminary data.</text>
</comment>
<dbReference type="Proteomes" id="UP001272137">
    <property type="component" value="Unassembled WGS sequence"/>
</dbReference>
<sequence length="38" mass="4270">MPSVQTTEGRIRGYSGNVALNSMSRAFREWSVIRPDAE</sequence>
<protein>
    <recommendedName>
        <fullName evidence="3">AraC family transcriptional regulator</fullName>
    </recommendedName>
</protein>
<evidence type="ECO:0000313" key="2">
    <source>
        <dbReference type="Proteomes" id="UP001272137"/>
    </source>
</evidence>